<feature type="domain" description="Lipase" evidence="2">
    <location>
        <begin position="52"/>
        <end position="260"/>
    </location>
</feature>
<name>A0A921Z9E4_MANSE</name>
<evidence type="ECO:0000313" key="4">
    <source>
        <dbReference type="Proteomes" id="UP000791440"/>
    </source>
</evidence>
<dbReference type="Proteomes" id="UP000791440">
    <property type="component" value="Unassembled WGS sequence"/>
</dbReference>
<protein>
    <recommendedName>
        <fullName evidence="2">Lipase domain-containing protein</fullName>
    </recommendedName>
</protein>
<dbReference type="GO" id="GO:0005615">
    <property type="term" value="C:extracellular space"/>
    <property type="evidence" value="ECO:0007669"/>
    <property type="project" value="TreeGrafter"/>
</dbReference>
<gene>
    <name evidence="3" type="ORF">O3G_MSEX008042</name>
</gene>
<dbReference type="PANTHER" id="PTHR11610">
    <property type="entry name" value="LIPASE"/>
    <property type="match status" value="1"/>
</dbReference>
<accession>A0A921Z9E4</accession>
<proteinExistence type="inferred from homology"/>
<dbReference type="InterPro" id="IPR013818">
    <property type="entry name" value="Lipase"/>
</dbReference>
<keyword evidence="4" id="KW-1185">Reference proteome</keyword>
<evidence type="ECO:0000313" key="3">
    <source>
        <dbReference type="EMBL" id="KAG6453221.1"/>
    </source>
</evidence>
<dbReference type="GO" id="GO:0016298">
    <property type="term" value="F:lipase activity"/>
    <property type="evidence" value="ECO:0007669"/>
    <property type="project" value="InterPro"/>
</dbReference>
<reference evidence="3" key="2">
    <citation type="submission" date="2020-12" db="EMBL/GenBank/DDBJ databases">
        <authorList>
            <person name="Kanost M."/>
        </authorList>
    </citation>
    <scope>NUCLEOTIDE SEQUENCE</scope>
</reference>
<comment type="similarity">
    <text evidence="1">Belongs to the AB hydrolase superfamily. Lipase family.</text>
</comment>
<dbReference type="AlphaFoldDB" id="A0A921Z9E4"/>
<dbReference type="GO" id="GO:0017171">
    <property type="term" value="F:serine hydrolase activity"/>
    <property type="evidence" value="ECO:0007669"/>
    <property type="project" value="TreeGrafter"/>
</dbReference>
<comment type="caution">
    <text evidence="3">The sequence shown here is derived from an EMBL/GenBank/DDBJ whole genome shotgun (WGS) entry which is preliminary data.</text>
</comment>
<dbReference type="Pfam" id="PF00151">
    <property type="entry name" value="Lipase"/>
    <property type="match status" value="1"/>
</dbReference>
<organism evidence="3 4">
    <name type="scientific">Manduca sexta</name>
    <name type="common">Tobacco hawkmoth</name>
    <name type="synonym">Tobacco hornworm</name>
    <dbReference type="NCBI Taxonomy" id="7130"/>
    <lineage>
        <taxon>Eukaryota</taxon>
        <taxon>Metazoa</taxon>
        <taxon>Ecdysozoa</taxon>
        <taxon>Arthropoda</taxon>
        <taxon>Hexapoda</taxon>
        <taxon>Insecta</taxon>
        <taxon>Pterygota</taxon>
        <taxon>Neoptera</taxon>
        <taxon>Endopterygota</taxon>
        <taxon>Lepidoptera</taxon>
        <taxon>Glossata</taxon>
        <taxon>Ditrysia</taxon>
        <taxon>Bombycoidea</taxon>
        <taxon>Sphingidae</taxon>
        <taxon>Sphinginae</taxon>
        <taxon>Sphingini</taxon>
        <taxon>Manduca</taxon>
    </lineage>
</organism>
<sequence length="307" mass="33964">MYVIPGDALPVDILFSRQYTVESPNLNIVEFTRHGQRSYRVTKAHLKTGADASQLVVYVPGWWNTPSDESTQAIVKALLTKHPIILVLDTQLAFCRGYVSSASRVKSLAQALYSFLKKLNQNGYPLPSAHLIGFSLGAHVVGIVGKMVRNKLDTRIGRITALDPAKPCFSKTKYRIDVNDAVFTQVVHSSPGVLGVEEPVGHVDVYLNGIRPQPECMNVTVTLECDHSQAWRAYTKSVLNKTALVGRECSDWGPLVDDKCDGREAVVGYGVSSTLRGIYVVKTVQGNIVEPAIQLRVFNPFDIHTWW</sequence>
<reference evidence="3" key="1">
    <citation type="journal article" date="2016" name="Insect Biochem. Mol. Biol.">
        <title>Multifaceted biological insights from a draft genome sequence of the tobacco hornworm moth, Manduca sexta.</title>
        <authorList>
            <person name="Kanost M.R."/>
            <person name="Arrese E.L."/>
            <person name="Cao X."/>
            <person name="Chen Y.R."/>
            <person name="Chellapilla S."/>
            <person name="Goldsmith M.R."/>
            <person name="Grosse-Wilde E."/>
            <person name="Heckel D.G."/>
            <person name="Herndon N."/>
            <person name="Jiang H."/>
            <person name="Papanicolaou A."/>
            <person name="Qu J."/>
            <person name="Soulages J.L."/>
            <person name="Vogel H."/>
            <person name="Walters J."/>
            <person name="Waterhouse R.M."/>
            <person name="Ahn S.J."/>
            <person name="Almeida F.C."/>
            <person name="An C."/>
            <person name="Aqrawi P."/>
            <person name="Bretschneider A."/>
            <person name="Bryant W.B."/>
            <person name="Bucks S."/>
            <person name="Chao H."/>
            <person name="Chevignon G."/>
            <person name="Christen J.M."/>
            <person name="Clarke D.F."/>
            <person name="Dittmer N.T."/>
            <person name="Ferguson L.C.F."/>
            <person name="Garavelou S."/>
            <person name="Gordon K.H.J."/>
            <person name="Gunaratna R.T."/>
            <person name="Han Y."/>
            <person name="Hauser F."/>
            <person name="He Y."/>
            <person name="Heidel-Fischer H."/>
            <person name="Hirsh A."/>
            <person name="Hu Y."/>
            <person name="Jiang H."/>
            <person name="Kalra D."/>
            <person name="Klinner C."/>
            <person name="Konig C."/>
            <person name="Kovar C."/>
            <person name="Kroll A.R."/>
            <person name="Kuwar S.S."/>
            <person name="Lee S.L."/>
            <person name="Lehman R."/>
            <person name="Li K."/>
            <person name="Li Z."/>
            <person name="Liang H."/>
            <person name="Lovelace S."/>
            <person name="Lu Z."/>
            <person name="Mansfield J.H."/>
            <person name="McCulloch K.J."/>
            <person name="Mathew T."/>
            <person name="Morton B."/>
            <person name="Muzny D.M."/>
            <person name="Neunemann D."/>
            <person name="Ongeri F."/>
            <person name="Pauchet Y."/>
            <person name="Pu L.L."/>
            <person name="Pyrousis I."/>
            <person name="Rao X.J."/>
            <person name="Redding A."/>
            <person name="Roesel C."/>
            <person name="Sanchez-Gracia A."/>
            <person name="Schaack S."/>
            <person name="Shukla A."/>
            <person name="Tetreau G."/>
            <person name="Wang Y."/>
            <person name="Xiong G.H."/>
            <person name="Traut W."/>
            <person name="Walsh T.K."/>
            <person name="Worley K.C."/>
            <person name="Wu D."/>
            <person name="Wu W."/>
            <person name="Wu Y.Q."/>
            <person name="Zhang X."/>
            <person name="Zou Z."/>
            <person name="Zucker H."/>
            <person name="Briscoe A.D."/>
            <person name="Burmester T."/>
            <person name="Clem R.J."/>
            <person name="Feyereisen R."/>
            <person name="Grimmelikhuijzen C.J.P."/>
            <person name="Hamodrakas S.J."/>
            <person name="Hansson B.S."/>
            <person name="Huguet E."/>
            <person name="Jermiin L.S."/>
            <person name="Lan Q."/>
            <person name="Lehman H.K."/>
            <person name="Lorenzen M."/>
            <person name="Merzendorfer H."/>
            <person name="Michalopoulos I."/>
            <person name="Morton D.B."/>
            <person name="Muthukrishnan S."/>
            <person name="Oakeshott J.G."/>
            <person name="Palmer W."/>
            <person name="Park Y."/>
            <person name="Passarelli A.L."/>
            <person name="Rozas J."/>
            <person name="Schwartz L.M."/>
            <person name="Smith W."/>
            <person name="Southgate A."/>
            <person name="Vilcinskas A."/>
            <person name="Vogt R."/>
            <person name="Wang P."/>
            <person name="Werren J."/>
            <person name="Yu X.Q."/>
            <person name="Zhou J.J."/>
            <person name="Brown S.J."/>
            <person name="Scherer S.E."/>
            <person name="Richards S."/>
            <person name="Blissard G.W."/>
        </authorList>
    </citation>
    <scope>NUCLEOTIDE SEQUENCE</scope>
</reference>
<evidence type="ECO:0000256" key="1">
    <source>
        <dbReference type="RuleBase" id="RU004262"/>
    </source>
</evidence>
<evidence type="ECO:0000259" key="2">
    <source>
        <dbReference type="Pfam" id="PF00151"/>
    </source>
</evidence>
<dbReference type="InterPro" id="IPR000734">
    <property type="entry name" value="TAG_lipase"/>
</dbReference>
<dbReference type="PANTHER" id="PTHR11610:SF169">
    <property type="entry name" value="GH15759P-RELATED"/>
    <property type="match status" value="1"/>
</dbReference>
<dbReference type="EMBL" id="JH668439">
    <property type="protein sequence ID" value="KAG6453221.1"/>
    <property type="molecule type" value="Genomic_DNA"/>
</dbReference>
<dbReference type="GO" id="GO:0016042">
    <property type="term" value="P:lipid catabolic process"/>
    <property type="evidence" value="ECO:0007669"/>
    <property type="project" value="TreeGrafter"/>
</dbReference>